<dbReference type="GO" id="GO:0009276">
    <property type="term" value="C:Gram-negative-bacterium-type cell wall"/>
    <property type="evidence" value="ECO:0007669"/>
    <property type="project" value="InterPro"/>
</dbReference>
<dbReference type="CDD" id="cd24017">
    <property type="entry name" value="ASKHA_T2SSL_N"/>
    <property type="match status" value="1"/>
</dbReference>
<evidence type="ECO:0008006" key="15">
    <source>
        <dbReference type="Google" id="ProtNLM"/>
    </source>
</evidence>
<dbReference type="EMBL" id="AP018738">
    <property type="protein sequence ID" value="BBE50705.1"/>
    <property type="molecule type" value="Genomic_DNA"/>
</dbReference>
<evidence type="ECO:0000256" key="4">
    <source>
        <dbReference type="ARBA" id="ARBA00022475"/>
    </source>
</evidence>
<dbReference type="SUPFAM" id="SSF53067">
    <property type="entry name" value="Actin-like ATPase domain"/>
    <property type="match status" value="1"/>
</dbReference>
<protein>
    <recommendedName>
        <fullName evidence="15">Type II secretion system protein L</fullName>
    </recommendedName>
</protein>
<evidence type="ECO:0000256" key="3">
    <source>
        <dbReference type="ARBA" id="ARBA00022448"/>
    </source>
</evidence>
<keyword evidence="6 10" id="KW-0812">Transmembrane</keyword>
<evidence type="ECO:0000256" key="1">
    <source>
        <dbReference type="ARBA" id="ARBA00004377"/>
    </source>
</evidence>
<feature type="domain" description="GspL periplasmic" evidence="12">
    <location>
        <begin position="251"/>
        <end position="360"/>
    </location>
</feature>
<organism evidence="13 14">
    <name type="scientific">Ferriphaselus amnicola</name>
    <dbReference type="NCBI Taxonomy" id="1188319"/>
    <lineage>
        <taxon>Bacteria</taxon>
        <taxon>Pseudomonadati</taxon>
        <taxon>Pseudomonadota</taxon>
        <taxon>Betaproteobacteria</taxon>
        <taxon>Nitrosomonadales</taxon>
        <taxon>Gallionellaceae</taxon>
        <taxon>Ferriphaselus</taxon>
    </lineage>
</organism>
<feature type="domain" description="GspL cytoplasmic actin-ATPase-like" evidence="11">
    <location>
        <begin position="35"/>
        <end position="164"/>
    </location>
</feature>
<accession>A0A2Z6GBZ1</accession>
<dbReference type="NCBIfam" id="TIGR01709">
    <property type="entry name" value="typeII_sec_gspL"/>
    <property type="match status" value="1"/>
</dbReference>
<dbReference type="PIRSF" id="PIRSF015761">
    <property type="entry name" value="Protein_L"/>
    <property type="match status" value="1"/>
</dbReference>
<reference evidence="13 14" key="1">
    <citation type="submission" date="2018-06" db="EMBL/GenBank/DDBJ databases">
        <title>OYT1 Genome Sequencing.</title>
        <authorList>
            <person name="Kato S."/>
            <person name="Itoh T."/>
            <person name="Ohkuma M."/>
        </authorList>
    </citation>
    <scope>NUCLEOTIDE SEQUENCE [LARGE SCALE GENOMIC DNA]</scope>
    <source>
        <strain evidence="13 14">OYT1</strain>
    </source>
</reference>
<dbReference type="GO" id="GO:0015628">
    <property type="term" value="P:protein secretion by the type II secretion system"/>
    <property type="evidence" value="ECO:0007669"/>
    <property type="project" value="InterPro"/>
</dbReference>
<evidence type="ECO:0000259" key="11">
    <source>
        <dbReference type="Pfam" id="PF05134"/>
    </source>
</evidence>
<evidence type="ECO:0000256" key="2">
    <source>
        <dbReference type="ARBA" id="ARBA00005318"/>
    </source>
</evidence>
<keyword evidence="14" id="KW-1185">Reference proteome</keyword>
<dbReference type="OrthoDB" id="8557903at2"/>
<evidence type="ECO:0000256" key="5">
    <source>
        <dbReference type="ARBA" id="ARBA00022519"/>
    </source>
</evidence>
<comment type="subcellular location">
    <subcellularLocation>
        <location evidence="1">Cell inner membrane</location>
        <topology evidence="1">Single-pass membrane protein</topology>
    </subcellularLocation>
</comment>
<dbReference type="InterPro" id="IPR007812">
    <property type="entry name" value="T2SS_protein-GspL"/>
</dbReference>
<dbReference type="Proteomes" id="UP000033070">
    <property type="component" value="Chromosome"/>
</dbReference>
<evidence type="ECO:0000256" key="7">
    <source>
        <dbReference type="ARBA" id="ARBA00022927"/>
    </source>
</evidence>
<evidence type="ECO:0000259" key="12">
    <source>
        <dbReference type="Pfam" id="PF12693"/>
    </source>
</evidence>
<comment type="similarity">
    <text evidence="2">Belongs to the GSP L family.</text>
</comment>
<evidence type="ECO:0000256" key="8">
    <source>
        <dbReference type="ARBA" id="ARBA00022989"/>
    </source>
</evidence>
<dbReference type="InterPro" id="IPR024230">
    <property type="entry name" value="GspL_cyto_dom"/>
</dbReference>
<dbReference type="KEGG" id="fam:OYT1_ch1145"/>
<evidence type="ECO:0000256" key="6">
    <source>
        <dbReference type="ARBA" id="ARBA00022692"/>
    </source>
</evidence>
<dbReference type="Gene3D" id="3.30.420.380">
    <property type="match status" value="1"/>
</dbReference>
<dbReference type="AlphaFoldDB" id="A0A2Z6GBZ1"/>
<sequence>MSVLRIYGNLLEPALHCRWALFNAGAEAMLGDGQLADLPKHAERCQLLLPAAQVLLMRARIPHGAKRHASSLLAFALEEQTASEPDTNHVSYLGAVGDEDVLAVIDKRGLATWLAALSAVGVVVDEVHCETLLLNRNVGEWSLQWNGSEGMVRTGEFEGAATDMGDRDSPPMLLGLLLDEAKTQNALPSSIALYVNAPEAVPDLQVWQAKLGVDLRNAGVWNSGLAVSETTVNLVRPPRRWRALSGLTTRLRPALWIVGATLLLHTVALLSDWALLASQQRSIRQQMVTQFRQTFPDAVAVADPVLQMRRKLSDARHAAGQPDSSDFLPMIERVGAVMQTLPLGSVRAVAYESGRMTLELLPQEVETGHAIEARLRERGLKVESPATVGTQRVVIVSAP</sequence>
<keyword evidence="9 10" id="KW-0472">Membrane</keyword>
<dbReference type="Pfam" id="PF05134">
    <property type="entry name" value="T2SSL"/>
    <property type="match status" value="1"/>
</dbReference>
<dbReference type="InterPro" id="IPR043129">
    <property type="entry name" value="ATPase_NBD"/>
</dbReference>
<evidence type="ECO:0000256" key="10">
    <source>
        <dbReference type="SAM" id="Phobius"/>
    </source>
</evidence>
<keyword evidence="7" id="KW-0653">Protein transport</keyword>
<keyword evidence="8 10" id="KW-1133">Transmembrane helix</keyword>
<evidence type="ECO:0000256" key="9">
    <source>
        <dbReference type="ARBA" id="ARBA00023136"/>
    </source>
</evidence>
<keyword evidence="3" id="KW-0813">Transport</keyword>
<name>A0A2Z6GBZ1_9PROT</name>
<feature type="transmembrane region" description="Helical" evidence="10">
    <location>
        <begin position="254"/>
        <end position="277"/>
    </location>
</feature>
<dbReference type="GO" id="GO:0015627">
    <property type="term" value="C:type II protein secretion system complex"/>
    <property type="evidence" value="ECO:0007669"/>
    <property type="project" value="InterPro"/>
</dbReference>
<evidence type="ECO:0000313" key="13">
    <source>
        <dbReference type="EMBL" id="BBE50705.1"/>
    </source>
</evidence>
<keyword evidence="4" id="KW-1003">Cell membrane</keyword>
<dbReference type="STRING" id="1188319.OYT1_02646"/>
<dbReference type="InterPro" id="IPR025691">
    <property type="entry name" value="GspL_pp_dom"/>
</dbReference>
<keyword evidence="5" id="KW-0997">Cell inner membrane</keyword>
<proteinExistence type="inferred from homology"/>
<evidence type="ECO:0000313" key="14">
    <source>
        <dbReference type="Proteomes" id="UP000033070"/>
    </source>
</evidence>
<dbReference type="Pfam" id="PF12693">
    <property type="entry name" value="GspL_C"/>
    <property type="match status" value="1"/>
</dbReference>
<gene>
    <name evidence="13" type="ORF">OYT1_ch1145</name>
</gene>
<dbReference type="GO" id="GO:0005886">
    <property type="term" value="C:plasma membrane"/>
    <property type="evidence" value="ECO:0007669"/>
    <property type="project" value="UniProtKB-SubCell"/>
</dbReference>